<reference evidence="1" key="1">
    <citation type="submission" date="2025-08" db="UniProtKB">
        <authorList>
            <consortium name="Ensembl"/>
        </authorList>
    </citation>
    <scope>IDENTIFICATION</scope>
</reference>
<dbReference type="Ensembl" id="ENSSGRT00000073046.1">
    <property type="protein sequence ID" value="ENSSGRP00000068551.1"/>
    <property type="gene ID" value="ENSSGRG00000035134.1"/>
</dbReference>
<dbReference type="AlphaFoldDB" id="A0A672Q497"/>
<evidence type="ECO:0000313" key="2">
    <source>
        <dbReference type="Proteomes" id="UP000472262"/>
    </source>
</evidence>
<dbReference type="Proteomes" id="UP000472262">
    <property type="component" value="Unassembled WGS sequence"/>
</dbReference>
<protein>
    <submittedName>
        <fullName evidence="1">Uncharacterized protein</fullName>
    </submittedName>
</protein>
<reference evidence="1" key="2">
    <citation type="submission" date="2025-09" db="UniProtKB">
        <authorList>
            <consortium name="Ensembl"/>
        </authorList>
    </citation>
    <scope>IDENTIFICATION</scope>
</reference>
<name>A0A672Q497_SINGR</name>
<evidence type="ECO:0000313" key="1">
    <source>
        <dbReference type="Ensembl" id="ENSSGRP00000068551.1"/>
    </source>
</evidence>
<accession>A0A672Q497</accession>
<organism evidence="1 2">
    <name type="scientific">Sinocyclocheilus grahami</name>
    <name type="common">Dianchi golden-line fish</name>
    <name type="synonym">Barbus grahami</name>
    <dbReference type="NCBI Taxonomy" id="75366"/>
    <lineage>
        <taxon>Eukaryota</taxon>
        <taxon>Metazoa</taxon>
        <taxon>Chordata</taxon>
        <taxon>Craniata</taxon>
        <taxon>Vertebrata</taxon>
        <taxon>Euteleostomi</taxon>
        <taxon>Actinopterygii</taxon>
        <taxon>Neopterygii</taxon>
        <taxon>Teleostei</taxon>
        <taxon>Ostariophysi</taxon>
        <taxon>Cypriniformes</taxon>
        <taxon>Cyprinidae</taxon>
        <taxon>Cyprininae</taxon>
        <taxon>Sinocyclocheilus</taxon>
    </lineage>
</organism>
<dbReference type="InParanoid" id="A0A672Q497"/>
<proteinExistence type="predicted"/>
<sequence>MNQHDVMWTLVVSRWFICLYVDILPVEVRMNFENSTILKFYEIIIRYYVAYYGAILNSPRNLRTHGEYVEDCHTFMQKIFMEPGGLSTATITKLRKM</sequence>
<keyword evidence="2" id="KW-1185">Reference proteome</keyword>